<dbReference type="PANTHER" id="PTHR45339">
    <property type="entry name" value="HYBRID SIGNAL TRANSDUCTION HISTIDINE KINASE J"/>
    <property type="match status" value="1"/>
</dbReference>
<feature type="domain" description="Response regulatory" evidence="5">
    <location>
        <begin position="488"/>
        <end position="622"/>
    </location>
</feature>
<accession>A0AAN7CRZ2</accession>
<feature type="region of interest" description="Disordered" evidence="3">
    <location>
        <begin position="19"/>
        <end position="80"/>
    </location>
</feature>
<reference evidence="6" key="2">
    <citation type="submission" date="2023-05" db="EMBL/GenBank/DDBJ databases">
        <authorList>
            <consortium name="Lawrence Berkeley National Laboratory"/>
            <person name="Steindorff A."/>
            <person name="Hensen N."/>
            <person name="Bonometti L."/>
            <person name="Westerberg I."/>
            <person name="Brannstrom I.O."/>
            <person name="Guillou S."/>
            <person name="Cros-Aarteil S."/>
            <person name="Calhoun S."/>
            <person name="Haridas S."/>
            <person name="Kuo A."/>
            <person name="Mondo S."/>
            <person name="Pangilinan J."/>
            <person name="Riley R."/>
            <person name="Labutti K."/>
            <person name="Andreopoulos B."/>
            <person name="Lipzen A."/>
            <person name="Chen C."/>
            <person name="Yanf M."/>
            <person name="Daum C."/>
            <person name="Ng V."/>
            <person name="Clum A."/>
            <person name="Ohm R."/>
            <person name="Martin F."/>
            <person name="Silar P."/>
            <person name="Natvig D."/>
            <person name="Lalanne C."/>
            <person name="Gautier V."/>
            <person name="Ament-Velasquez S.L."/>
            <person name="Kruys A."/>
            <person name="Hutchinson M.I."/>
            <person name="Powell A.J."/>
            <person name="Barry K."/>
            <person name="Miller A.N."/>
            <person name="Grigoriev I.V."/>
            <person name="Debuchy R."/>
            <person name="Gladieux P."/>
            <person name="Thoren M.H."/>
            <person name="Johannesson H."/>
        </authorList>
    </citation>
    <scope>NUCLEOTIDE SEQUENCE</scope>
    <source>
        <strain evidence="6">CBS 359.72</strain>
    </source>
</reference>
<comment type="caution">
    <text evidence="6">The sequence shown here is derived from an EMBL/GenBank/DDBJ whole genome shotgun (WGS) entry which is preliminary data.</text>
</comment>
<dbReference type="InterPro" id="IPR011006">
    <property type="entry name" value="CheY-like_superfamily"/>
</dbReference>
<dbReference type="SUPFAM" id="SSF52172">
    <property type="entry name" value="CheY-like"/>
    <property type="match status" value="1"/>
</dbReference>
<sequence length="634" mass="68392">MEVHLARSLMINVSNAPRTASYAASSGPKVNKPSSVPNTRHISTSSGDLCHEDVGAGEITTSQMAPLPSTTSSQQTDPLASMSAITSQSLVHAEQETREATYPAAEPNTGVALEDIQGTDAEVELRRENLLGATDPARMMVFKVNSNRRVTMLKGALARTLASSYGNSGCENSAPGIGENVYDVLNRLRLTPREGQVAPFFETLESVLDCESLGATQTYEIVFTMPNSDEDVEGIRSEGVMGLIVHLRELDDQKTVQCQKPCNDCTVKGATGLERQNLIHALHELRTPAIGVASMANLLLSDKTLRNDQRMIAVKLHQSAEAVLGLINDKLSSSNPEPEKLDIDYSQFSVSGAIRAVLELLRPAAESKGLAFRTHIADDVASDFKVLGDPGRLRQVVANLLSNSIRSTSTGYVKFSAVAEHVAPGAAATLKFEVQDSSRFAEKLIMTGPYTRPNLTLVGGGLSISKAVVEAMKGRMTLDTSWGAGTTITVWIPFTEARQKLTLALIEQLGFGAAGVSSGSDVLSYVKSAMLGHRTKPGVILMNLTLPQPDGYQCANILRRQPQYREYAKGILIVGMAASTAPPEEGTEETELEARCKSAGMDECLFKPLTIGILRPLFERWTGRNRLSTEEEEK</sequence>
<dbReference type="InterPro" id="IPR036097">
    <property type="entry name" value="HisK_dim/P_sf"/>
</dbReference>
<evidence type="ECO:0000313" key="7">
    <source>
        <dbReference type="Proteomes" id="UP001303647"/>
    </source>
</evidence>
<dbReference type="PROSITE" id="PS50110">
    <property type="entry name" value="RESPONSE_REGULATORY"/>
    <property type="match status" value="1"/>
</dbReference>
<keyword evidence="1" id="KW-0597">Phosphoprotein</keyword>
<feature type="domain" description="Histidine kinase" evidence="4">
    <location>
        <begin position="280"/>
        <end position="496"/>
    </location>
</feature>
<evidence type="ECO:0000313" key="6">
    <source>
        <dbReference type="EMBL" id="KAK4246850.1"/>
    </source>
</evidence>
<dbReference type="Gene3D" id="3.30.565.10">
    <property type="entry name" value="Histidine kinase-like ATPase, C-terminal domain"/>
    <property type="match status" value="1"/>
</dbReference>
<evidence type="ECO:0000259" key="4">
    <source>
        <dbReference type="PROSITE" id="PS50109"/>
    </source>
</evidence>
<comment type="caution">
    <text evidence="2">Lacks conserved residue(s) required for the propagation of feature annotation.</text>
</comment>
<name>A0AAN7CRZ2_9PEZI</name>
<dbReference type="InterPro" id="IPR003661">
    <property type="entry name" value="HisK_dim/P_dom"/>
</dbReference>
<dbReference type="SMART" id="SM00387">
    <property type="entry name" value="HATPase_c"/>
    <property type="match status" value="1"/>
</dbReference>
<dbReference type="PANTHER" id="PTHR45339:SF5">
    <property type="entry name" value="HISTIDINE KINASE"/>
    <property type="match status" value="1"/>
</dbReference>
<feature type="compositionally biased region" description="Polar residues" evidence="3">
    <location>
        <begin position="32"/>
        <end position="47"/>
    </location>
</feature>
<dbReference type="PROSITE" id="PS50109">
    <property type="entry name" value="HIS_KIN"/>
    <property type="match status" value="1"/>
</dbReference>
<dbReference type="CDD" id="cd00082">
    <property type="entry name" value="HisKA"/>
    <property type="match status" value="1"/>
</dbReference>
<dbReference type="InterPro" id="IPR036890">
    <property type="entry name" value="HATPase_C_sf"/>
</dbReference>
<evidence type="ECO:0000259" key="5">
    <source>
        <dbReference type="PROSITE" id="PS50110"/>
    </source>
</evidence>
<feature type="compositionally biased region" description="Polar residues" evidence="3">
    <location>
        <begin position="59"/>
        <end position="80"/>
    </location>
</feature>
<proteinExistence type="predicted"/>
<gene>
    <name evidence="6" type="ORF">C7999DRAFT_41741</name>
</gene>
<dbReference type="InterPro" id="IPR003594">
    <property type="entry name" value="HATPase_dom"/>
</dbReference>
<dbReference type="EMBL" id="MU857665">
    <property type="protein sequence ID" value="KAK4246850.1"/>
    <property type="molecule type" value="Genomic_DNA"/>
</dbReference>
<dbReference type="Proteomes" id="UP001303647">
    <property type="component" value="Unassembled WGS sequence"/>
</dbReference>
<dbReference type="GO" id="GO:0000155">
    <property type="term" value="F:phosphorelay sensor kinase activity"/>
    <property type="evidence" value="ECO:0007669"/>
    <property type="project" value="InterPro"/>
</dbReference>
<dbReference type="InterPro" id="IPR001789">
    <property type="entry name" value="Sig_transdc_resp-reg_receiver"/>
</dbReference>
<reference evidence="6" key="1">
    <citation type="journal article" date="2023" name="Mol. Phylogenet. Evol.">
        <title>Genome-scale phylogeny and comparative genomics of the fungal order Sordariales.</title>
        <authorList>
            <person name="Hensen N."/>
            <person name="Bonometti L."/>
            <person name="Westerberg I."/>
            <person name="Brannstrom I.O."/>
            <person name="Guillou S."/>
            <person name="Cros-Aarteil S."/>
            <person name="Calhoun S."/>
            <person name="Haridas S."/>
            <person name="Kuo A."/>
            <person name="Mondo S."/>
            <person name="Pangilinan J."/>
            <person name="Riley R."/>
            <person name="LaButti K."/>
            <person name="Andreopoulos B."/>
            <person name="Lipzen A."/>
            <person name="Chen C."/>
            <person name="Yan M."/>
            <person name="Daum C."/>
            <person name="Ng V."/>
            <person name="Clum A."/>
            <person name="Steindorff A."/>
            <person name="Ohm R.A."/>
            <person name="Martin F."/>
            <person name="Silar P."/>
            <person name="Natvig D.O."/>
            <person name="Lalanne C."/>
            <person name="Gautier V."/>
            <person name="Ament-Velasquez S.L."/>
            <person name="Kruys A."/>
            <person name="Hutchinson M.I."/>
            <person name="Powell A.J."/>
            <person name="Barry K."/>
            <person name="Miller A.N."/>
            <person name="Grigoriev I.V."/>
            <person name="Debuchy R."/>
            <person name="Gladieux P."/>
            <person name="Hiltunen Thoren M."/>
            <person name="Johannesson H."/>
        </authorList>
    </citation>
    <scope>NUCLEOTIDE SEQUENCE</scope>
    <source>
        <strain evidence="6">CBS 359.72</strain>
    </source>
</reference>
<dbReference type="Gene3D" id="1.10.287.130">
    <property type="match status" value="1"/>
</dbReference>
<dbReference type="SUPFAM" id="SSF55874">
    <property type="entry name" value="ATPase domain of HSP90 chaperone/DNA topoisomerase II/histidine kinase"/>
    <property type="match status" value="1"/>
</dbReference>
<protein>
    <submittedName>
        <fullName evidence="6">Uncharacterized protein</fullName>
    </submittedName>
</protein>
<dbReference type="InterPro" id="IPR005467">
    <property type="entry name" value="His_kinase_dom"/>
</dbReference>
<dbReference type="Gene3D" id="3.40.50.2300">
    <property type="match status" value="1"/>
</dbReference>
<organism evidence="6 7">
    <name type="scientific">Corynascus novoguineensis</name>
    <dbReference type="NCBI Taxonomy" id="1126955"/>
    <lineage>
        <taxon>Eukaryota</taxon>
        <taxon>Fungi</taxon>
        <taxon>Dikarya</taxon>
        <taxon>Ascomycota</taxon>
        <taxon>Pezizomycotina</taxon>
        <taxon>Sordariomycetes</taxon>
        <taxon>Sordariomycetidae</taxon>
        <taxon>Sordariales</taxon>
        <taxon>Chaetomiaceae</taxon>
        <taxon>Corynascus</taxon>
    </lineage>
</organism>
<evidence type="ECO:0000256" key="2">
    <source>
        <dbReference type="PROSITE-ProRule" id="PRU00169"/>
    </source>
</evidence>
<evidence type="ECO:0000256" key="1">
    <source>
        <dbReference type="ARBA" id="ARBA00022553"/>
    </source>
</evidence>
<dbReference type="AlphaFoldDB" id="A0AAN7CRZ2"/>
<dbReference type="SUPFAM" id="SSF47384">
    <property type="entry name" value="Homodimeric domain of signal transducing histidine kinase"/>
    <property type="match status" value="1"/>
</dbReference>
<evidence type="ECO:0000256" key="3">
    <source>
        <dbReference type="SAM" id="MobiDB-lite"/>
    </source>
</evidence>
<dbReference type="Pfam" id="PF02518">
    <property type="entry name" value="HATPase_c"/>
    <property type="match status" value="1"/>
</dbReference>
<keyword evidence="7" id="KW-1185">Reference proteome</keyword>